<evidence type="ECO:0000313" key="1">
    <source>
        <dbReference type="EMBL" id="KKN79822.1"/>
    </source>
</evidence>
<comment type="caution">
    <text evidence="1">The sequence shown here is derived from an EMBL/GenBank/DDBJ whole genome shotgun (WGS) entry which is preliminary data.</text>
</comment>
<organism evidence="1">
    <name type="scientific">marine sediment metagenome</name>
    <dbReference type="NCBI Taxonomy" id="412755"/>
    <lineage>
        <taxon>unclassified sequences</taxon>
        <taxon>metagenomes</taxon>
        <taxon>ecological metagenomes</taxon>
    </lineage>
</organism>
<proteinExistence type="predicted"/>
<dbReference type="InterPro" id="IPR055731">
    <property type="entry name" value="Pam3_gp33-like"/>
</dbReference>
<protein>
    <submittedName>
        <fullName evidence="1">Uncharacterized protein</fullName>
    </submittedName>
</protein>
<sequence length="154" mass="17231">MSNASDYIGQMPDDFVDSFDEAAGDDLLVEFVNLGREKAEIEKRLDKIKERASLIGELLLEDWANRGVQSVKLQDRTVYIRHDFYCSKKGGIETQKVCDALRANGYGDMVNPSYAPASLKALVREMVDSDQPVPVELGGLIRFDTIPRLMTRAS</sequence>
<dbReference type="AlphaFoldDB" id="A0A0F9TY03"/>
<name>A0A0F9TY03_9ZZZZ</name>
<dbReference type="EMBL" id="LAZR01000242">
    <property type="protein sequence ID" value="KKN79822.1"/>
    <property type="molecule type" value="Genomic_DNA"/>
</dbReference>
<gene>
    <name evidence="1" type="ORF">LCGC14_0336770</name>
</gene>
<accession>A0A0F9TY03</accession>
<dbReference type="Pfam" id="PF23984">
    <property type="entry name" value="DUF7307"/>
    <property type="match status" value="1"/>
</dbReference>
<reference evidence="1" key="1">
    <citation type="journal article" date="2015" name="Nature">
        <title>Complex archaea that bridge the gap between prokaryotes and eukaryotes.</title>
        <authorList>
            <person name="Spang A."/>
            <person name="Saw J.H."/>
            <person name="Jorgensen S.L."/>
            <person name="Zaremba-Niedzwiedzka K."/>
            <person name="Martijn J."/>
            <person name="Lind A.E."/>
            <person name="van Eijk R."/>
            <person name="Schleper C."/>
            <person name="Guy L."/>
            <person name="Ettema T.J."/>
        </authorList>
    </citation>
    <scope>NUCLEOTIDE SEQUENCE</scope>
</reference>